<keyword evidence="1" id="KW-0560">Oxidoreductase</keyword>
<dbReference type="InterPro" id="IPR042098">
    <property type="entry name" value="TauD-like_sf"/>
</dbReference>
<evidence type="ECO:0000313" key="3">
    <source>
        <dbReference type="EMBL" id="KAK3174876.1"/>
    </source>
</evidence>
<dbReference type="Gene3D" id="3.60.130.10">
    <property type="entry name" value="Clavaminate synthase-like"/>
    <property type="match status" value="1"/>
</dbReference>
<name>A0AAD9ZAZ2_9LECA</name>
<gene>
    <name evidence="3" type="ORF">OEA41_002122</name>
</gene>
<evidence type="ECO:0000256" key="1">
    <source>
        <dbReference type="ARBA" id="ARBA00023002"/>
    </source>
</evidence>
<dbReference type="EMBL" id="JASNWA010000006">
    <property type="protein sequence ID" value="KAK3174876.1"/>
    <property type="molecule type" value="Genomic_DNA"/>
</dbReference>
<sequence length="311" mass="35486">MAEKLRLDALKLNPPAIGPDRVYADIEYKIDENKYDARSQARIRAGGLETSLPIGWPNALDKRLVWTGADLEDEGQYVLSLGDAEKAELVAALRHFKRSEPAPPTVSRENFPLENLGNRLDKASDDIYEGKGFVIVRGLDPDSLSTEDFTIMYLGISRYIAEKRGQARLARFNAKPDWPFDTIGRDPAYYRRCTFTRESDPERVAPLVARAPTIPSHERIPGLSEAQAEALDAFHFIAEKHEISPMMEKGDMRFFNNIGTLHRREAFENDEACERHLIRIWLNNEAKSWKLPTPLKLAWARVFEDDERATF</sequence>
<keyword evidence="4" id="KW-1185">Reference proteome</keyword>
<dbReference type="AlphaFoldDB" id="A0AAD9ZAZ2"/>
<protein>
    <recommendedName>
        <fullName evidence="2">TauD/TfdA-like domain-containing protein</fullName>
    </recommendedName>
</protein>
<organism evidence="3 4">
    <name type="scientific">Lepraria neglecta</name>
    <dbReference type="NCBI Taxonomy" id="209136"/>
    <lineage>
        <taxon>Eukaryota</taxon>
        <taxon>Fungi</taxon>
        <taxon>Dikarya</taxon>
        <taxon>Ascomycota</taxon>
        <taxon>Pezizomycotina</taxon>
        <taxon>Lecanoromycetes</taxon>
        <taxon>OSLEUM clade</taxon>
        <taxon>Lecanoromycetidae</taxon>
        <taxon>Lecanorales</taxon>
        <taxon>Lecanorineae</taxon>
        <taxon>Stereocaulaceae</taxon>
        <taxon>Lepraria</taxon>
    </lineage>
</organism>
<accession>A0AAD9ZAZ2</accession>
<reference evidence="3" key="1">
    <citation type="submission" date="2022-11" db="EMBL/GenBank/DDBJ databases">
        <title>Chromosomal genome sequence assembly and mating type (MAT) locus characterization of the leprose asexual lichenized fungus Lepraria neglecta (Nyl.) Erichsen.</title>
        <authorList>
            <person name="Allen J.L."/>
            <person name="Pfeffer B."/>
        </authorList>
    </citation>
    <scope>NUCLEOTIDE SEQUENCE</scope>
    <source>
        <strain evidence="3">Allen 5258</strain>
    </source>
</reference>
<evidence type="ECO:0000259" key="2">
    <source>
        <dbReference type="Pfam" id="PF02668"/>
    </source>
</evidence>
<comment type="caution">
    <text evidence="3">The sequence shown here is derived from an EMBL/GenBank/DDBJ whole genome shotgun (WGS) entry which is preliminary data.</text>
</comment>
<dbReference type="SUPFAM" id="SSF51197">
    <property type="entry name" value="Clavaminate synthase-like"/>
    <property type="match status" value="1"/>
</dbReference>
<dbReference type="Proteomes" id="UP001276659">
    <property type="component" value="Unassembled WGS sequence"/>
</dbReference>
<dbReference type="GO" id="GO:0016491">
    <property type="term" value="F:oxidoreductase activity"/>
    <property type="evidence" value="ECO:0007669"/>
    <property type="project" value="UniProtKB-KW"/>
</dbReference>
<dbReference type="InterPro" id="IPR003819">
    <property type="entry name" value="TauD/TfdA-like"/>
</dbReference>
<evidence type="ECO:0000313" key="4">
    <source>
        <dbReference type="Proteomes" id="UP001276659"/>
    </source>
</evidence>
<proteinExistence type="predicted"/>
<feature type="domain" description="TauD/TfdA-like" evidence="2">
    <location>
        <begin position="190"/>
        <end position="281"/>
    </location>
</feature>
<dbReference type="Pfam" id="PF02668">
    <property type="entry name" value="TauD"/>
    <property type="match status" value="1"/>
</dbReference>